<evidence type="ECO:0000256" key="1">
    <source>
        <dbReference type="SAM" id="Coils"/>
    </source>
</evidence>
<evidence type="ECO:0000313" key="2">
    <source>
        <dbReference type="EMBL" id="DAF57364.1"/>
    </source>
</evidence>
<dbReference type="Gene3D" id="1.20.5.340">
    <property type="match status" value="1"/>
</dbReference>
<accession>A0A8S5T1X1</accession>
<feature type="coiled-coil region" evidence="1">
    <location>
        <begin position="205"/>
        <end position="232"/>
    </location>
</feature>
<proteinExistence type="predicted"/>
<keyword evidence="1" id="KW-0175">Coiled coil</keyword>
<reference evidence="2" key="1">
    <citation type="journal article" date="2021" name="Proc. Natl. Acad. Sci. U.S.A.">
        <title>A Catalog of Tens of Thousands of Viruses from Human Metagenomes Reveals Hidden Associations with Chronic Diseases.</title>
        <authorList>
            <person name="Tisza M.J."/>
            <person name="Buck C.B."/>
        </authorList>
    </citation>
    <scope>NUCLEOTIDE SEQUENCE</scope>
    <source>
        <strain evidence="2">Ctefc32</strain>
    </source>
</reference>
<dbReference type="EMBL" id="BK032733">
    <property type="protein sequence ID" value="DAF57364.1"/>
    <property type="molecule type" value="Genomic_DNA"/>
</dbReference>
<evidence type="ECO:0008006" key="3">
    <source>
        <dbReference type="Google" id="ProtNLM"/>
    </source>
</evidence>
<organism evidence="2">
    <name type="scientific">Podoviridae sp. ctefc32</name>
    <dbReference type="NCBI Taxonomy" id="2827742"/>
    <lineage>
        <taxon>Viruses</taxon>
        <taxon>Duplodnaviria</taxon>
        <taxon>Heunggongvirae</taxon>
        <taxon>Uroviricota</taxon>
        <taxon>Caudoviricetes</taxon>
    </lineage>
</organism>
<protein>
    <recommendedName>
        <fullName evidence="3">Tail fiber protein</fullName>
    </recommendedName>
</protein>
<name>A0A8S5T1X1_9CAUD</name>
<sequence length="1116" mass="123061">MNVIHSVEDNNSQIIHVSVNSNDRGATGEKGDSVTNLRITEENRLEATLSNGQTIDGGAVPAIKTRRVFVADMDGVKRTYILPLNIESSQVSYILMNGVSYSDGYILQSGEITLNYDDLPAGRLEVVLNDNSGHVSGINVSINGKTGDIHLKTINGANLDGDGDIEVATLDVFNNEVRAREEADNNLRNSLSDHEARISNNESTISSHNNNLSSLNANISSINNQMMTLTNDVHGVTDNYVPKTRRINDKFLSHDIRLTADDVEALPITAGVTHPVRGELMVNGHIIAENATQDNHVVTKAQLDAKVAEVVNSAPETLDTLEELAKSLGDDPNFATTVTNKIGTVDKKIDTEINKLANKVETNTENLKNTTQKANANSTNISLLNSIVATNKLSSDTQFSNIAKDQDEQNSLISDILNAFSKESEKGTNLKLNTSATKVLGMTIYGNTEQVKTSGYNIFRFGDMNNTLSQGIKSKMDENGYITSTGTATTDWASVTAFDSNSVLMPGTYTLSIEPSAPIRTSINGELVSNNSYKWLGAVDPGQTKVTFTVTEPIKQARLSIRTVSNQALNIKFRPMLEFGSEAHPYEPYTGNSNNLFDEFSNLPLSRDGVTLSNQNGILKLTGQSTADWIPLTSRNITSSLQDKQTYTVFQSNIYGVKLYPEVIAQRKDGGKSMSWNGQNAKTFTFTVDFDTYSSYSMKLQMGPKTSYPEPITFYNNYALFVGNYTADNLPEYSPYNTGLSSPRLQYPQTVKELSGGNIKVVSKNFAVLKNRPYTNTDLAVQVNADGSITAQGENKNFWGMNITTNNFIGCPLKKGDVVTLSVDKPLPYTIKWYAMRDDNTAIDNFCNIQAGETSKTATIPANLLYGRLFFNIQQVGLQVPPTTFKIQLEYSDTATKFVPHESAQFTLPSGLNIYKLTDNIYDEIRLDNSTAKMIKRVGKLELSGDEEEKIAYYYTSKAGTIGLKYRNPSGEMIFTQQNSTATIICSHLIAVNEDAVYTARENKTGVAIYGGYNNFPKYSSTIGFWFTVPDQLNLGITDVTSFRNWLKSEKTKGTPVTVYYEMRSSTEEEITDPTLLAQFKKLMEMRTYDGTTNISITGTDLTPDIKVKYMKKIVE</sequence>